<feature type="signal peptide" evidence="13">
    <location>
        <begin position="1"/>
        <end position="27"/>
    </location>
</feature>
<keyword evidence="10 11" id="KW-0998">Cell outer membrane</keyword>
<keyword evidence="9 11" id="KW-0472">Membrane</keyword>
<keyword evidence="4" id="KW-0410">Iron transport</keyword>
<dbReference type="PANTHER" id="PTHR32552">
    <property type="entry name" value="FERRICHROME IRON RECEPTOR-RELATED"/>
    <property type="match status" value="1"/>
</dbReference>
<evidence type="ECO:0000256" key="5">
    <source>
        <dbReference type="ARBA" id="ARBA00022692"/>
    </source>
</evidence>
<evidence type="ECO:0000256" key="3">
    <source>
        <dbReference type="ARBA" id="ARBA00022452"/>
    </source>
</evidence>
<evidence type="ECO:0000256" key="2">
    <source>
        <dbReference type="ARBA" id="ARBA00022448"/>
    </source>
</evidence>
<dbReference type="EMBL" id="BMYO01000005">
    <property type="protein sequence ID" value="GHD63914.1"/>
    <property type="molecule type" value="Genomic_DNA"/>
</dbReference>
<keyword evidence="8 12" id="KW-0798">TonB box</keyword>
<evidence type="ECO:0000256" key="4">
    <source>
        <dbReference type="ARBA" id="ARBA00022496"/>
    </source>
</evidence>
<dbReference type="SUPFAM" id="SSF56935">
    <property type="entry name" value="Porins"/>
    <property type="match status" value="1"/>
</dbReference>
<keyword evidence="16" id="KW-0675">Receptor</keyword>
<comment type="subcellular location">
    <subcellularLocation>
        <location evidence="1 11">Cell outer membrane</location>
        <topology evidence="1 11">Multi-pass membrane protein</topology>
    </subcellularLocation>
</comment>
<dbReference type="Gene3D" id="2.40.170.20">
    <property type="entry name" value="TonB-dependent receptor, beta-barrel domain"/>
    <property type="match status" value="1"/>
</dbReference>
<comment type="caution">
    <text evidence="16">The sequence shown here is derived from an EMBL/GenBank/DDBJ whole genome shotgun (WGS) entry which is preliminary data.</text>
</comment>
<keyword evidence="3 11" id="KW-1134">Transmembrane beta strand</keyword>
<dbReference type="Pfam" id="PF07715">
    <property type="entry name" value="Plug"/>
    <property type="match status" value="1"/>
</dbReference>
<feature type="domain" description="TonB-dependent receptor-like beta-barrel" evidence="14">
    <location>
        <begin position="256"/>
        <end position="709"/>
    </location>
</feature>
<dbReference type="InterPro" id="IPR036942">
    <property type="entry name" value="Beta-barrel_TonB_sf"/>
</dbReference>
<evidence type="ECO:0000313" key="17">
    <source>
        <dbReference type="Proteomes" id="UP000604737"/>
    </source>
</evidence>
<feature type="domain" description="TonB-dependent receptor plug" evidence="15">
    <location>
        <begin position="57"/>
        <end position="164"/>
    </location>
</feature>
<proteinExistence type="inferred from homology"/>
<evidence type="ECO:0000256" key="9">
    <source>
        <dbReference type="ARBA" id="ARBA00023136"/>
    </source>
</evidence>
<keyword evidence="5 11" id="KW-0812">Transmembrane</keyword>
<evidence type="ECO:0000256" key="8">
    <source>
        <dbReference type="ARBA" id="ARBA00023077"/>
    </source>
</evidence>
<sequence length="744" mass="81062">MQHPRQRKLAVLMALGFAGAFSAPVHAQDTTSSAKNPDGVELSSVVVTALRREQGIQDVPVAVTALGGAEIRNDELRTVNDITRYVPNFNGQSTEGRERPRWFLRGVGSNDPSPTSLSPIGFYLDDVYLNNVFGQGVPLFDLDRVEVLRGPQGTLWGKNTIGGAINVLSKKPGFDTDGYAKLGFGNNRSNVFEGAVGTPLVDERLAARVSVYHEQGDSSITNDYTGEQFGSFKDNAVRAQLLALTSDDSDLLLNVHARKYTGAGNPWRSTGIFNGKDLYGFKASSDVDHVALNAQSGDEIETRGAALTGHWALPQGITLTSITGYERVDREFFGDNDASPNEVARGHSNLGSGQWSQEFRLTSSPKQTLTWIAGLHLFGENLGSDAQTGTLANGPKGAAGTAYQRTWFNQDTDSQAIFGSATYNVTDRFNVTAGLRWTRERKQIDLHGVTAKPGIALGDSGNWWQQGSNGLPVTLSQQQDNTWSAPTWDFSPEYRLSDDALVFARIARGFRSGGYNTGADSDASFNTVDPEYLTEYSIGFKSAWFDKRLIFNATAFHYDYKDIQVFALAPSALGTGDSVATLSNAGKGRADGLELEFKGQPTRALSLYTNLGFLRTKYTEFDNVPWAVGNSFARAPKTTAGFGGDYRVPLGDGAISLGGDLIYRAKEYFSATRQTDPNLWQDGYTLINARLAYFALGDKYSVTLWGNNLSDKQYKKLGLVPSYGAYQSLWGDERTFGLTFTGKL</sequence>
<keyword evidence="7" id="KW-0406">Ion transport</keyword>
<evidence type="ECO:0000313" key="16">
    <source>
        <dbReference type="EMBL" id="GHD63914.1"/>
    </source>
</evidence>
<evidence type="ECO:0000256" key="7">
    <source>
        <dbReference type="ARBA" id="ARBA00023065"/>
    </source>
</evidence>
<comment type="similarity">
    <text evidence="11 12">Belongs to the TonB-dependent receptor family.</text>
</comment>
<dbReference type="InterPro" id="IPR012910">
    <property type="entry name" value="Plug_dom"/>
</dbReference>
<keyword evidence="2 11" id="KW-0813">Transport</keyword>
<dbReference type="CDD" id="cd01347">
    <property type="entry name" value="ligand_gated_channel"/>
    <property type="match status" value="1"/>
</dbReference>
<evidence type="ECO:0000256" key="6">
    <source>
        <dbReference type="ARBA" id="ARBA00023004"/>
    </source>
</evidence>
<protein>
    <submittedName>
        <fullName evidence="16">TonB-dependent receptor</fullName>
    </submittedName>
</protein>
<evidence type="ECO:0000256" key="12">
    <source>
        <dbReference type="RuleBase" id="RU003357"/>
    </source>
</evidence>
<feature type="chain" id="PRO_5045709031" evidence="13">
    <location>
        <begin position="28"/>
        <end position="744"/>
    </location>
</feature>
<organism evidence="16 17">
    <name type="scientific">Jeongeupia chitinilytica</name>
    <dbReference type="NCBI Taxonomy" id="1041641"/>
    <lineage>
        <taxon>Bacteria</taxon>
        <taxon>Pseudomonadati</taxon>
        <taxon>Pseudomonadota</taxon>
        <taxon>Betaproteobacteria</taxon>
        <taxon>Neisseriales</taxon>
        <taxon>Chitinibacteraceae</taxon>
        <taxon>Jeongeupia</taxon>
    </lineage>
</organism>
<evidence type="ECO:0000256" key="1">
    <source>
        <dbReference type="ARBA" id="ARBA00004571"/>
    </source>
</evidence>
<dbReference type="RefSeq" id="WP_229797547.1">
    <property type="nucleotide sequence ID" value="NZ_BMYO01000005.1"/>
</dbReference>
<gene>
    <name evidence="16" type="primary">fyuA</name>
    <name evidence="16" type="ORF">GCM10007350_22320</name>
</gene>
<evidence type="ECO:0000259" key="15">
    <source>
        <dbReference type="Pfam" id="PF07715"/>
    </source>
</evidence>
<keyword evidence="13" id="KW-0732">Signal</keyword>
<dbReference type="InterPro" id="IPR039426">
    <property type="entry name" value="TonB-dep_rcpt-like"/>
</dbReference>
<keyword evidence="6" id="KW-0408">Iron</keyword>
<evidence type="ECO:0000256" key="11">
    <source>
        <dbReference type="PROSITE-ProRule" id="PRU01360"/>
    </source>
</evidence>
<keyword evidence="17" id="KW-1185">Reference proteome</keyword>
<dbReference type="PANTHER" id="PTHR32552:SF81">
    <property type="entry name" value="TONB-DEPENDENT OUTER MEMBRANE RECEPTOR"/>
    <property type="match status" value="1"/>
</dbReference>
<dbReference type="InterPro" id="IPR000531">
    <property type="entry name" value="Beta-barrel_TonB"/>
</dbReference>
<evidence type="ECO:0000256" key="10">
    <source>
        <dbReference type="ARBA" id="ARBA00023237"/>
    </source>
</evidence>
<name>A0ABQ3H1J4_9NEIS</name>
<accession>A0ABQ3H1J4</accession>
<reference evidence="17" key="1">
    <citation type="journal article" date="2019" name="Int. J. Syst. Evol. Microbiol.">
        <title>The Global Catalogue of Microorganisms (GCM) 10K type strain sequencing project: providing services to taxonomists for standard genome sequencing and annotation.</title>
        <authorList>
            <consortium name="The Broad Institute Genomics Platform"/>
            <consortium name="The Broad Institute Genome Sequencing Center for Infectious Disease"/>
            <person name="Wu L."/>
            <person name="Ma J."/>
        </authorList>
    </citation>
    <scope>NUCLEOTIDE SEQUENCE [LARGE SCALE GENOMIC DNA]</scope>
    <source>
        <strain evidence="17">KCTC 23701</strain>
    </source>
</reference>
<evidence type="ECO:0000256" key="13">
    <source>
        <dbReference type="SAM" id="SignalP"/>
    </source>
</evidence>
<evidence type="ECO:0000259" key="14">
    <source>
        <dbReference type="Pfam" id="PF00593"/>
    </source>
</evidence>
<dbReference type="Pfam" id="PF00593">
    <property type="entry name" value="TonB_dep_Rec_b-barrel"/>
    <property type="match status" value="1"/>
</dbReference>
<dbReference type="PROSITE" id="PS52016">
    <property type="entry name" value="TONB_DEPENDENT_REC_3"/>
    <property type="match status" value="1"/>
</dbReference>
<dbReference type="Proteomes" id="UP000604737">
    <property type="component" value="Unassembled WGS sequence"/>
</dbReference>